<gene>
    <name evidence="2" type="ORF">MRATA1EN1_LOCUS17969</name>
</gene>
<name>A0ABN8Z525_RANTA</name>
<sequence length="105" mass="11286">MVLRAGPDTHETTTTPVSLPMTRPPEARTGSEPGLGPSTNETKRLDRGRDRQKCPSSQLWRGSPKLQQEAGDAANPLSDFGQVLQLVWVFIVCVSERGGGGPDDS</sequence>
<evidence type="ECO:0000313" key="2">
    <source>
        <dbReference type="EMBL" id="CAI9169007.1"/>
    </source>
</evidence>
<organism evidence="2 3">
    <name type="scientific">Rangifer tarandus platyrhynchus</name>
    <name type="common">Svalbard reindeer</name>
    <dbReference type="NCBI Taxonomy" id="3082113"/>
    <lineage>
        <taxon>Eukaryota</taxon>
        <taxon>Metazoa</taxon>
        <taxon>Chordata</taxon>
        <taxon>Craniata</taxon>
        <taxon>Vertebrata</taxon>
        <taxon>Euteleostomi</taxon>
        <taxon>Mammalia</taxon>
        <taxon>Eutheria</taxon>
        <taxon>Laurasiatheria</taxon>
        <taxon>Artiodactyla</taxon>
        <taxon>Ruminantia</taxon>
        <taxon>Pecora</taxon>
        <taxon>Cervidae</taxon>
        <taxon>Odocoileinae</taxon>
        <taxon>Rangifer</taxon>
    </lineage>
</organism>
<protein>
    <submittedName>
        <fullName evidence="2">Uncharacterized protein</fullName>
    </submittedName>
</protein>
<feature type="compositionally biased region" description="Basic and acidic residues" evidence="1">
    <location>
        <begin position="41"/>
        <end position="53"/>
    </location>
</feature>
<reference evidence="2" key="1">
    <citation type="submission" date="2023-04" db="EMBL/GenBank/DDBJ databases">
        <authorList>
            <consortium name="ELIXIR-Norway"/>
        </authorList>
    </citation>
    <scope>NUCLEOTIDE SEQUENCE [LARGE SCALE GENOMIC DNA]</scope>
</reference>
<dbReference type="Proteomes" id="UP001176941">
    <property type="component" value="Chromosome 28"/>
</dbReference>
<keyword evidence="3" id="KW-1185">Reference proteome</keyword>
<evidence type="ECO:0000313" key="3">
    <source>
        <dbReference type="Proteomes" id="UP001176941"/>
    </source>
</evidence>
<proteinExistence type="predicted"/>
<accession>A0ABN8Z525</accession>
<dbReference type="EMBL" id="OX459964">
    <property type="protein sequence ID" value="CAI9169007.1"/>
    <property type="molecule type" value="Genomic_DNA"/>
</dbReference>
<evidence type="ECO:0000256" key="1">
    <source>
        <dbReference type="SAM" id="MobiDB-lite"/>
    </source>
</evidence>
<feature type="region of interest" description="Disordered" evidence="1">
    <location>
        <begin position="1"/>
        <end position="73"/>
    </location>
</feature>